<evidence type="ECO:0000313" key="2">
    <source>
        <dbReference type="Proteomes" id="UP001157069"/>
    </source>
</evidence>
<sequence>MEVRIIGSSAIAAEVPAIASSWRVSAPNGPVRVSSSSAETRPVVLGGSVTGAMTATETGPTPGVTVTLAGRVPSFAGGAGSAPDAALAGTTVARARPAARTAEPIACRARRVVNGTAGHFRSTRPTWSKV</sequence>
<organism evidence="1 2">
    <name type="scientific">Homoserinibacter gongjuensis</name>
    <dbReference type="NCBI Taxonomy" id="1162968"/>
    <lineage>
        <taxon>Bacteria</taxon>
        <taxon>Bacillati</taxon>
        <taxon>Actinomycetota</taxon>
        <taxon>Actinomycetes</taxon>
        <taxon>Micrococcales</taxon>
        <taxon>Microbacteriaceae</taxon>
        <taxon>Homoserinibacter</taxon>
    </lineage>
</organism>
<dbReference type="Proteomes" id="UP001157069">
    <property type="component" value="Unassembled WGS sequence"/>
</dbReference>
<accession>A0ABQ6JQS7</accession>
<dbReference type="EMBL" id="BSVA01000001">
    <property type="protein sequence ID" value="GMA90660.1"/>
    <property type="molecule type" value="Genomic_DNA"/>
</dbReference>
<proteinExistence type="predicted"/>
<evidence type="ECO:0000313" key="1">
    <source>
        <dbReference type="EMBL" id="GMA90660.1"/>
    </source>
</evidence>
<reference evidence="2" key="1">
    <citation type="journal article" date="2019" name="Int. J. Syst. Evol. Microbiol.">
        <title>The Global Catalogue of Microorganisms (GCM) 10K type strain sequencing project: providing services to taxonomists for standard genome sequencing and annotation.</title>
        <authorList>
            <consortium name="The Broad Institute Genomics Platform"/>
            <consortium name="The Broad Institute Genome Sequencing Center for Infectious Disease"/>
            <person name="Wu L."/>
            <person name="Ma J."/>
        </authorList>
    </citation>
    <scope>NUCLEOTIDE SEQUENCE [LARGE SCALE GENOMIC DNA]</scope>
    <source>
        <strain evidence="2">NBRC 108755</strain>
    </source>
</reference>
<protein>
    <submittedName>
        <fullName evidence="1">Uncharacterized protein</fullName>
    </submittedName>
</protein>
<name>A0ABQ6JQS7_9MICO</name>
<keyword evidence="2" id="KW-1185">Reference proteome</keyword>
<gene>
    <name evidence="1" type="ORF">GCM10025869_11890</name>
</gene>
<comment type="caution">
    <text evidence="1">The sequence shown here is derived from an EMBL/GenBank/DDBJ whole genome shotgun (WGS) entry which is preliminary data.</text>
</comment>